<evidence type="ECO:0000313" key="11">
    <source>
        <dbReference type="Proteomes" id="UP001058072"/>
    </source>
</evidence>
<dbReference type="GO" id="GO:0008897">
    <property type="term" value="F:holo-[acyl-carrier-protein] synthase activity"/>
    <property type="evidence" value="ECO:0007669"/>
    <property type="project" value="UniProtKB-UniRule"/>
</dbReference>
<keyword evidence="7 8" id="KW-0275">Fatty acid biosynthesis</keyword>
<protein>
    <recommendedName>
        <fullName evidence="8">Holo-[acyl-carrier-protein] synthase</fullName>
        <shortName evidence="8">Holo-ACP synthase</shortName>
        <ecNumber evidence="8">2.7.8.7</ecNumber>
    </recommendedName>
    <alternativeName>
        <fullName evidence="8">4'-phosphopantetheinyl transferase AcpS</fullName>
    </alternativeName>
</protein>
<evidence type="ECO:0000256" key="4">
    <source>
        <dbReference type="ARBA" id="ARBA00022832"/>
    </source>
</evidence>
<proteinExistence type="inferred from homology"/>
<dbReference type="AlphaFoldDB" id="A0A9Q9CPC3"/>
<keyword evidence="4 8" id="KW-0276">Fatty acid metabolism</keyword>
<keyword evidence="5 8" id="KW-0460">Magnesium</keyword>
<gene>
    <name evidence="8 10" type="primary">acpS</name>
    <name evidence="10" type="ORF">J0J70_03415</name>
</gene>
<dbReference type="InterPro" id="IPR008278">
    <property type="entry name" value="4-PPantetheinyl_Trfase_dom"/>
</dbReference>
<keyword evidence="8" id="KW-0963">Cytoplasm</keyword>
<dbReference type="InterPro" id="IPR002582">
    <property type="entry name" value="ACPS"/>
</dbReference>
<feature type="domain" description="4'-phosphopantetheinyl transferase" evidence="9">
    <location>
        <begin position="3"/>
        <end position="110"/>
    </location>
</feature>
<comment type="function">
    <text evidence="8">Transfers the 4'-phosphopantetheine moiety from coenzyme A to a Ser of acyl-carrier-protein.</text>
</comment>
<comment type="catalytic activity">
    <reaction evidence="8">
        <text>apo-[ACP] + CoA = holo-[ACP] + adenosine 3',5'-bisphosphate + H(+)</text>
        <dbReference type="Rhea" id="RHEA:12068"/>
        <dbReference type="Rhea" id="RHEA-COMP:9685"/>
        <dbReference type="Rhea" id="RHEA-COMP:9690"/>
        <dbReference type="ChEBI" id="CHEBI:15378"/>
        <dbReference type="ChEBI" id="CHEBI:29999"/>
        <dbReference type="ChEBI" id="CHEBI:57287"/>
        <dbReference type="ChEBI" id="CHEBI:58343"/>
        <dbReference type="ChEBI" id="CHEBI:64479"/>
        <dbReference type="EC" id="2.7.8.7"/>
    </reaction>
</comment>
<dbReference type="Pfam" id="PF01648">
    <property type="entry name" value="ACPS"/>
    <property type="match status" value="1"/>
</dbReference>
<keyword evidence="1 8" id="KW-0444">Lipid biosynthesis</keyword>
<evidence type="ECO:0000313" key="10">
    <source>
        <dbReference type="EMBL" id="UUF09066.1"/>
    </source>
</evidence>
<evidence type="ECO:0000256" key="7">
    <source>
        <dbReference type="ARBA" id="ARBA00023160"/>
    </source>
</evidence>
<name>A0A9Q9CPC3_9FIRM</name>
<feature type="binding site" evidence="8">
    <location>
        <position position="7"/>
    </location>
    <ligand>
        <name>Mg(2+)</name>
        <dbReference type="ChEBI" id="CHEBI:18420"/>
    </ligand>
</feature>
<dbReference type="GO" id="GO:0006633">
    <property type="term" value="P:fatty acid biosynthetic process"/>
    <property type="evidence" value="ECO:0007669"/>
    <property type="project" value="UniProtKB-UniRule"/>
</dbReference>
<dbReference type="InterPro" id="IPR037143">
    <property type="entry name" value="4-PPantetheinyl_Trfase_dom_sf"/>
</dbReference>
<feature type="binding site" evidence="8">
    <location>
        <position position="57"/>
    </location>
    <ligand>
        <name>Mg(2+)</name>
        <dbReference type="ChEBI" id="CHEBI:18420"/>
    </ligand>
</feature>
<sequence>MKGIGTDIIEIKRIKQLNHRERFIHKLLSEEEFRLYQSFQHEKRQNEFLAGRWAAKEALYKALGSYCDGKSYKDFSVMNDERGKPYLLSPTLESVHISISHCENYAVAFVIWA</sequence>
<evidence type="ECO:0000256" key="6">
    <source>
        <dbReference type="ARBA" id="ARBA00023098"/>
    </source>
</evidence>
<dbReference type="EC" id="2.7.8.7" evidence="8"/>
<reference evidence="10" key="1">
    <citation type="submission" date="2021-03" db="EMBL/GenBank/DDBJ databases">
        <title>Comparative Genomics and Metabolomics in the genus Turicibacter.</title>
        <authorList>
            <person name="Maki J."/>
            <person name="Looft T."/>
        </authorList>
    </citation>
    <scope>NUCLEOTIDE SEQUENCE</scope>
    <source>
        <strain evidence="10">ISU324</strain>
    </source>
</reference>
<dbReference type="InterPro" id="IPR004568">
    <property type="entry name" value="Ppantetheine-prot_Trfase_dom"/>
</dbReference>
<dbReference type="EMBL" id="CP071250">
    <property type="protein sequence ID" value="UUF09066.1"/>
    <property type="molecule type" value="Genomic_DNA"/>
</dbReference>
<evidence type="ECO:0000259" key="9">
    <source>
        <dbReference type="Pfam" id="PF01648"/>
    </source>
</evidence>
<accession>A0A9Q9CPC3</accession>
<dbReference type="RefSeq" id="WP_212724427.1">
    <property type="nucleotide sequence ID" value="NZ_CP071250.1"/>
</dbReference>
<dbReference type="SUPFAM" id="SSF56214">
    <property type="entry name" value="4'-phosphopantetheinyl transferase"/>
    <property type="match status" value="1"/>
</dbReference>
<keyword evidence="2 8" id="KW-0808">Transferase</keyword>
<evidence type="ECO:0000256" key="8">
    <source>
        <dbReference type="HAMAP-Rule" id="MF_00101"/>
    </source>
</evidence>
<dbReference type="HAMAP" id="MF_00101">
    <property type="entry name" value="AcpS"/>
    <property type="match status" value="1"/>
</dbReference>
<dbReference type="NCBIfam" id="TIGR00516">
    <property type="entry name" value="acpS"/>
    <property type="match status" value="1"/>
</dbReference>
<organism evidence="10 11">
    <name type="scientific">Turicibacter bilis</name>
    <dbReference type="NCBI Taxonomy" id="2735723"/>
    <lineage>
        <taxon>Bacteria</taxon>
        <taxon>Bacillati</taxon>
        <taxon>Bacillota</taxon>
        <taxon>Erysipelotrichia</taxon>
        <taxon>Erysipelotrichales</taxon>
        <taxon>Turicibacteraceae</taxon>
        <taxon>Turicibacter</taxon>
    </lineage>
</organism>
<evidence type="ECO:0000256" key="1">
    <source>
        <dbReference type="ARBA" id="ARBA00022516"/>
    </source>
</evidence>
<keyword evidence="3 8" id="KW-0479">Metal-binding</keyword>
<dbReference type="GO" id="GO:0005737">
    <property type="term" value="C:cytoplasm"/>
    <property type="evidence" value="ECO:0007669"/>
    <property type="project" value="UniProtKB-SubCell"/>
</dbReference>
<comment type="cofactor">
    <cofactor evidence="8">
        <name>Mg(2+)</name>
        <dbReference type="ChEBI" id="CHEBI:18420"/>
    </cofactor>
</comment>
<comment type="subcellular location">
    <subcellularLocation>
        <location evidence="8">Cytoplasm</location>
    </subcellularLocation>
</comment>
<keyword evidence="6 8" id="KW-0443">Lipid metabolism</keyword>
<evidence type="ECO:0000256" key="3">
    <source>
        <dbReference type="ARBA" id="ARBA00022723"/>
    </source>
</evidence>
<dbReference type="Proteomes" id="UP001058072">
    <property type="component" value="Chromosome"/>
</dbReference>
<evidence type="ECO:0000256" key="2">
    <source>
        <dbReference type="ARBA" id="ARBA00022679"/>
    </source>
</evidence>
<comment type="similarity">
    <text evidence="8">Belongs to the P-Pant transferase superfamily. AcpS family.</text>
</comment>
<evidence type="ECO:0000256" key="5">
    <source>
        <dbReference type="ARBA" id="ARBA00022842"/>
    </source>
</evidence>
<dbReference type="GO" id="GO:0000287">
    <property type="term" value="F:magnesium ion binding"/>
    <property type="evidence" value="ECO:0007669"/>
    <property type="project" value="UniProtKB-UniRule"/>
</dbReference>
<dbReference type="Gene3D" id="3.90.470.20">
    <property type="entry name" value="4'-phosphopantetheinyl transferase domain"/>
    <property type="match status" value="1"/>
</dbReference>
<dbReference type="NCBIfam" id="TIGR00556">
    <property type="entry name" value="pantethn_trn"/>
    <property type="match status" value="1"/>
</dbReference>